<protein>
    <submittedName>
        <fullName evidence="5">RNA-associated protein</fullName>
    </submittedName>
</protein>
<evidence type="ECO:0000259" key="3">
    <source>
        <dbReference type="Pfam" id="PF09377"/>
    </source>
</evidence>
<evidence type="ECO:0000313" key="5">
    <source>
        <dbReference type="EMBL" id="KPV44812.1"/>
    </source>
</evidence>
<dbReference type="Proteomes" id="UP000050320">
    <property type="component" value="Unassembled WGS sequence"/>
</dbReference>
<comment type="caution">
    <text evidence="5">The sequence shown here is derived from an EMBL/GenBank/DDBJ whole genome shotgun (WGS) entry which is preliminary data.</text>
</comment>
<dbReference type="Pfam" id="PF01172">
    <property type="entry name" value="SBDS_N"/>
    <property type="match status" value="1"/>
</dbReference>
<dbReference type="Gene3D" id="3.30.70.240">
    <property type="match status" value="1"/>
</dbReference>
<dbReference type="EMBL" id="LKBG01000178">
    <property type="protein sequence ID" value="KQB35065.1"/>
    <property type="molecule type" value="Genomic_DNA"/>
</dbReference>
<dbReference type="InterPro" id="IPR018978">
    <property type="entry name" value="SDO1/SBDS_central"/>
</dbReference>
<dbReference type="PANTHER" id="PTHR10927:SF4">
    <property type="entry name" value="RIBOSOME MATURATION PROTEIN SDO1 HOMOLOG"/>
    <property type="match status" value="1"/>
</dbReference>
<dbReference type="InterPro" id="IPR036786">
    <property type="entry name" value="Ribosome_mat_SBDS_N_sf"/>
</dbReference>
<dbReference type="Pfam" id="PF20268">
    <property type="entry name" value="SBDS_C"/>
    <property type="match status" value="1"/>
</dbReference>
<dbReference type="EMBL" id="LJCQ01000408">
    <property type="protein sequence ID" value="KPV44812.1"/>
    <property type="molecule type" value="Genomic_DNA"/>
</dbReference>
<accession>A0A0P9GU83</accession>
<dbReference type="OrthoDB" id="84504at2157"/>
<dbReference type="Proteomes" id="UP000050515">
    <property type="component" value="Unassembled WGS sequence"/>
</dbReference>
<dbReference type="NCBIfam" id="TIGR00291">
    <property type="entry name" value="RNA_SBDS"/>
    <property type="match status" value="1"/>
</dbReference>
<gene>
    <name evidence="6" type="ORF">AOG54_03405</name>
    <name evidence="5" type="ORF">SE19_08570</name>
</gene>
<feature type="domain" description="Ribosome maturation protein SDO1/SBDS central" evidence="3">
    <location>
        <begin position="100"/>
        <end position="160"/>
    </location>
</feature>
<proteinExistence type="inferred from homology"/>
<comment type="similarity">
    <text evidence="1">Belongs to the SDO1/SBDS family.</text>
</comment>
<evidence type="ECO:0000256" key="1">
    <source>
        <dbReference type="ARBA" id="ARBA00007433"/>
    </source>
</evidence>
<dbReference type="SUPFAM" id="SSF89895">
    <property type="entry name" value="FYSH domain"/>
    <property type="match status" value="1"/>
</dbReference>
<feature type="domain" description="Ribosome maturation protein SDO1/SBDS N-terminal" evidence="2">
    <location>
        <begin position="7"/>
        <end position="92"/>
    </location>
</feature>
<keyword evidence="7" id="KW-1185">Reference proteome</keyword>
<evidence type="ECO:0000313" key="8">
    <source>
        <dbReference type="Proteomes" id="UP000050515"/>
    </source>
</evidence>
<dbReference type="Gene3D" id="1.10.10.900">
    <property type="entry name" value="SBDS protein C-terminal domain, subdomain 1"/>
    <property type="match status" value="1"/>
</dbReference>
<dbReference type="InterPro" id="IPR002140">
    <property type="entry name" value="Sdo1/SBDS"/>
</dbReference>
<evidence type="ECO:0000313" key="6">
    <source>
        <dbReference type="EMBL" id="KQB35065.1"/>
    </source>
</evidence>
<dbReference type="Gene3D" id="3.30.1250.10">
    <property type="entry name" value="Ribosome maturation protein SBDS, N-terminal domain"/>
    <property type="match status" value="1"/>
</dbReference>
<dbReference type="InterPro" id="IPR037188">
    <property type="entry name" value="Sdo1/SBDS_central_sf"/>
</dbReference>
<dbReference type="PATRIC" id="fig|507754.4.peg.1116"/>
<dbReference type="InterPro" id="IPR019783">
    <property type="entry name" value="SDO1/SBDS_N"/>
</dbReference>
<dbReference type="Pfam" id="PF09377">
    <property type="entry name" value="SBDS_domain_II"/>
    <property type="match status" value="1"/>
</dbReference>
<evidence type="ECO:0000259" key="2">
    <source>
        <dbReference type="Pfam" id="PF01172"/>
    </source>
</evidence>
<dbReference type="InterPro" id="IPR035647">
    <property type="entry name" value="EFG_III/V"/>
</dbReference>
<dbReference type="InterPro" id="IPR046928">
    <property type="entry name" value="SDO1/SBDS_C"/>
</dbReference>
<dbReference type="SUPFAM" id="SSF109728">
    <property type="entry name" value="Hypothetical protein AF0491, middle domain"/>
    <property type="match status" value="1"/>
</dbReference>
<organism evidence="5 8">
    <name type="scientific">Acidiplasma aeolicum</name>
    <dbReference type="NCBI Taxonomy" id="507754"/>
    <lineage>
        <taxon>Archaea</taxon>
        <taxon>Methanobacteriati</taxon>
        <taxon>Thermoplasmatota</taxon>
        <taxon>Thermoplasmata</taxon>
        <taxon>Thermoplasmatales</taxon>
        <taxon>Ferroplasmaceae</taxon>
        <taxon>Acidiplasma</taxon>
    </lineage>
</organism>
<dbReference type="AlphaFoldDB" id="A0A0P9GU83"/>
<dbReference type="SUPFAM" id="SSF54980">
    <property type="entry name" value="EF-G C-terminal domain-like"/>
    <property type="match status" value="1"/>
</dbReference>
<dbReference type="RefSeq" id="WP_048101939.1">
    <property type="nucleotide sequence ID" value="NZ_JBBYJF010000001.1"/>
</dbReference>
<evidence type="ECO:0000313" key="7">
    <source>
        <dbReference type="Proteomes" id="UP000050320"/>
    </source>
</evidence>
<dbReference type="InterPro" id="IPR039100">
    <property type="entry name" value="Sdo1/SBDS-like"/>
</dbReference>
<reference evidence="6 7" key="2">
    <citation type="submission" date="2015-09" db="EMBL/GenBank/DDBJ databases">
        <title>Heavy metals and arsenic resistance mechanisms in polyextremophilic archaea of the family Ferroplasmaceae.</title>
        <authorList>
            <person name="Bulaev A.G."/>
            <person name="Kanygina A.V."/>
        </authorList>
    </citation>
    <scope>NUCLEOTIDE SEQUENCE [LARGE SCALE GENOMIC DNA]</scope>
    <source>
        <strain evidence="6 7">VT</strain>
    </source>
</reference>
<name>A0A0P9GU83_9ARCH</name>
<evidence type="ECO:0000259" key="4">
    <source>
        <dbReference type="Pfam" id="PF20268"/>
    </source>
</evidence>
<reference evidence="5 8" key="1">
    <citation type="submission" date="2015-09" db="EMBL/GenBank/DDBJ databases">
        <title>Draft genome sequence of Acidiplasma aeolicum DSM 18409.</title>
        <authorList>
            <person name="Hemp J."/>
        </authorList>
    </citation>
    <scope>NUCLEOTIDE SEQUENCE [LARGE SCALE GENOMIC DNA]</scope>
    <source>
        <strain evidence="5 8">V</strain>
    </source>
</reference>
<dbReference type="GeneID" id="84221904"/>
<dbReference type="GO" id="GO:0042256">
    <property type="term" value="P:cytosolic ribosome assembly"/>
    <property type="evidence" value="ECO:0007669"/>
    <property type="project" value="InterPro"/>
</dbReference>
<feature type="domain" description="Ribosome maturation protein SDO1/SBDS C-terminal" evidence="4">
    <location>
        <begin position="164"/>
        <end position="230"/>
    </location>
</feature>
<sequence length="230" mass="25939">MVSIDDAVIARFESHGYKFEILVDPDAAGKIRSGKIDIENDLAIPEVFKDAKKGDRSNEEILKEVFKTTDIGQIAIEIVRRGQIQLTTEQRKEMLERKKKQVINEIVREAINPQTNTPIPAIRIEEAMEEAKVRIDPFKSVEEQVQTVLKAIRVLIPIRIEKVRLGIKLAGDAYGKLYGDISKFGNILKEEWSNAGEYMCIIEISAGLQGDLMDLINKKAHGEAEVKLLK</sequence>
<dbReference type="PANTHER" id="PTHR10927">
    <property type="entry name" value="RIBOSOME MATURATION PROTEIN SBDS"/>
    <property type="match status" value="1"/>
</dbReference>